<dbReference type="Gene3D" id="3.30.1120.10">
    <property type="match status" value="1"/>
</dbReference>
<comment type="caution">
    <text evidence="1">The sequence shown here is derived from an EMBL/GenBank/DDBJ whole genome shotgun (WGS) entry which is preliminary data.</text>
</comment>
<dbReference type="AlphaFoldDB" id="A0A5M5C4P8"/>
<protein>
    <submittedName>
        <fullName evidence="1">Arylsulfatase</fullName>
    </submittedName>
</protein>
<dbReference type="Proteomes" id="UP000323717">
    <property type="component" value="Unassembled WGS sequence"/>
</dbReference>
<organism evidence="1 2">
    <name type="scientific">Bacteroides ovatus</name>
    <dbReference type="NCBI Taxonomy" id="28116"/>
    <lineage>
        <taxon>Bacteria</taxon>
        <taxon>Pseudomonadati</taxon>
        <taxon>Bacteroidota</taxon>
        <taxon>Bacteroidia</taxon>
        <taxon>Bacteroidales</taxon>
        <taxon>Bacteroidaceae</taxon>
        <taxon>Bacteroides</taxon>
    </lineage>
</organism>
<accession>A0A5M5C4P8</accession>
<feature type="non-terminal residue" evidence="1">
    <location>
        <position position="1"/>
    </location>
</feature>
<gene>
    <name evidence="1" type="ORF">F3D71_10755</name>
</gene>
<dbReference type="EMBL" id="VWLE01000125">
    <property type="protein sequence ID" value="KAA3952018.1"/>
    <property type="molecule type" value="Genomic_DNA"/>
</dbReference>
<sequence length="67" mass="7707">YKGSERNLTGNELGNLGEYGLFNVKADRTQYQNMAAQQPELLDSLKQNFFAEVDGYYRSEVEEEPLK</sequence>
<evidence type="ECO:0000313" key="1">
    <source>
        <dbReference type="EMBL" id="KAA3952018.1"/>
    </source>
</evidence>
<name>A0A5M5C4P8_BACOV</name>
<evidence type="ECO:0000313" key="2">
    <source>
        <dbReference type="Proteomes" id="UP000323717"/>
    </source>
</evidence>
<reference evidence="1 2" key="1">
    <citation type="journal article" date="2019" name="Nat. Med.">
        <title>A library of human gut bacterial isolates paired with longitudinal multiomics data enables mechanistic microbiome research.</title>
        <authorList>
            <person name="Poyet M."/>
            <person name="Groussin M."/>
            <person name="Gibbons S.M."/>
            <person name="Avila-Pacheco J."/>
            <person name="Jiang X."/>
            <person name="Kearney S.M."/>
            <person name="Perrotta A.R."/>
            <person name="Berdy B."/>
            <person name="Zhao S."/>
            <person name="Lieberman T.D."/>
            <person name="Swanson P.K."/>
            <person name="Smith M."/>
            <person name="Roesemann S."/>
            <person name="Alexander J.E."/>
            <person name="Rich S.A."/>
            <person name="Livny J."/>
            <person name="Vlamakis H."/>
            <person name="Clish C."/>
            <person name="Bullock K."/>
            <person name="Deik A."/>
            <person name="Scott J."/>
            <person name="Pierce K.A."/>
            <person name="Xavier R.J."/>
            <person name="Alm E.J."/>
        </authorList>
    </citation>
    <scope>NUCLEOTIDE SEQUENCE [LARGE SCALE GENOMIC DNA]</scope>
    <source>
        <strain evidence="1 2">BIOML-A163</strain>
    </source>
</reference>
<proteinExistence type="predicted"/>